<dbReference type="PROSITE" id="PS51633">
    <property type="entry name" value="CXC"/>
    <property type="match status" value="1"/>
</dbReference>
<dbReference type="InterPro" id="IPR045318">
    <property type="entry name" value="EZH1/2-like"/>
</dbReference>
<evidence type="ECO:0000313" key="17">
    <source>
        <dbReference type="Proteomes" id="UP000663851"/>
    </source>
</evidence>
<dbReference type="InterPro" id="IPR026489">
    <property type="entry name" value="CXC_dom"/>
</dbReference>
<dbReference type="GO" id="GO:0035098">
    <property type="term" value="C:ESC/E(Z) complex"/>
    <property type="evidence" value="ECO:0007669"/>
    <property type="project" value="TreeGrafter"/>
</dbReference>
<dbReference type="PANTHER" id="PTHR45747">
    <property type="entry name" value="HISTONE-LYSINE N-METHYLTRANSFERASE E(Z)"/>
    <property type="match status" value="1"/>
</dbReference>
<dbReference type="EMBL" id="CAJOBP010000436">
    <property type="protein sequence ID" value="CAF4178134.1"/>
    <property type="molecule type" value="Genomic_DNA"/>
</dbReference>
<comment type="subcellular location">
    <subcellularLocation>
        <location evidence="1">Membrane</location>
    </subcellularLocation>
</comment>
<dbReference type="EC" id="2.1.1.356" evidence="2"/>
<evidence type="ECO:0000313" key="15">
    <source>
        <dbReference type="EMBL" id="CAF4178134.1"/>
    </source>
</evidence>
<evidence type="ECO:0000256" key="1">
    <source>
        <dbReference type="ARBA" id="ARBA00004370"/>
    </source>
</evidence>
<evidence type="ECO:0000256" key="2">
    <source>
        <dbReference type="ARBA" id="ARBA00012186"/>
    </source>
</evidence>
<dbReference type="GO" id="GO:0031507">
    <property type="term" value="P:heterochromatin formation"/>
    <property type="evidence" value="ECO:0007669"/>
    <property type="project" value="TreeGrafter"/>
</dbReference>
<evidence type="ECO:0000256" key="6">
    <source>
        <dbReference type="ARBA" id="ARBA00022692"/>
    </source>
</evidence>
<keyword evidence="6" id="KW-0812">Transmembrane</keyword>
<feature type="domain" description="G-protein coupled receptors family 1 profile" evidence="12">
    <location>
        <begin position="1"/>
        <end position="94"/>
    </location>
</feature>
<keyword evidence="5" id="KW-0949">S-adenosyl-L-methionine</keyword>
<dbReference type="SUPFAM" id="SSF82199">
    <property type="entry name" value="SET domain"/>
    <property type="match status" value="1"/>
</dbReference>
<gene>
    <name evidence="16" type="ORF">HFQ381_LOCUS19802</name>
    <name evidence="15" type="ORF">UJA718_LOCUS5134</name>
</gene>
<dbReference type="AlphaFoldDB" id="A0A820P673"/>
<dbReference type="Gene3D" id="1.20.1070.10">
    <property type="entry name" value="Rhodopsin 7-helix transmembrane proteins"/>
    <property type="match status" value="1"/>
</dbReference>
<sequence>MLSDWVADLTSTDRFLCKLRAFILNVTRTAALWLTLLATVDRWLSSSITVRFRQISSLKNAHRAIIIILIASTTLYVHILYCYESNLVNASLKCYGITITCRYDHGQIFYVCDHQERRTKENQRHQENKNDTHLLLVLFVQIVERSLMRESKRSNDLLQQQASADKDDILQQVVEQEYTTLYRQTHKASQKIARHVLRNVVQPSPPRPLSIPIPITTVDSTVEIHDDEHTVSVMVADGTNKNSQKNSTIPTVMPTLPIVRELTSYVPTAKNVATRGHLIGIPYLGDKFDAEDQRLINSISVEPSKQQKLIRKKKLDEPLLENLFQSLRSNKTLNTYSNERIIDEILHYHRDSTSRARLMALANQTTCLTIDNQQTNTISQKCESDEIDIDDIIIKRWCARFCPRCYTYNCLLHKEGPSHLPLPKRFSISQDDQSEQCSSTCYKYQREYHKRPLSPSAYIDESSDQIEYNQKRQRKSTNKFLLNSNENLNMDECVEVNIQLNDSQRKHSLPRLTRIENHLLCQSIQPCSLENNWTLTDRNLFRLFYFALDGDLCLFSQLFDYNRTCKDLYQQLIEDSKYFSERISLKNGSPFLIRQPYRRRMPEGTTRAFLNYMKKNLNRTTSNNRKNSINTETILKPSYHPCLHDGPCSSENPDCCCIKMGTFCEKFCNCSIDCPRRFPGCACKGSCLFNNCLCSAEGRECDPDLCHNCGASLFFNQFNPSVKSEVEIPMIREDENVSSTVAVRCGRSRTTNNLPARSHSVRSCRINEPLYKMTSTQTRRTNSRASLNFNTSQFSPMITCANIAMQRKIHKQILVAESDIAGYGAFLGSPIAYPGDLIAEYTGEIISEEEADRRGRLYDKRACSYLFNLDMQHCIDARQFGNKLRFANHSSKPNCVPKIKLVSGDYRIGIYAKEAIFQGDELFFEYMYDPHQRQQFINNERVDEAEQENLIILTRYGDNFMLVQPSYD</sequence>
<dbReference type="Proteomes" id="UP000663851">
    <property type="component" value="Unassembled WGS sequence"/>
</dbReference>
<dbReference type="GO" id="GO:0003682">
    <property type="term" value="F:chromatin binding"/>
    <property type="evidence" value="ECO:0007669"/>
    <property type="project" value="TreeGrafter"/>
</dbReference>
<evidence type="ECO:0000313" key="18">
    <source>
        <dbReference type="Proteomes" id="UP000663873"/>
    </source>
</evidence>
<dbReference type="PANTHER" id="PTHR45747:SF4">
    <property type="entry name" value="HISTONE-LYSINE N-METHYLTRANSFERASE E(Z)"/>
    <property type="match status" value="1"/>
</dbReference>
<feature type="domain" description="SET" evidence="13">
    <location>
        <begin position="811"/>
        <end position="927"/>
    </location>
</feature>
<keyword evidence="4" id="KW-0808">Transferase</keyword>
<dbReference type="InterPro" id="IPR001214">
    <property type="entry name" value="SET_dom"/>
</dbReference>
<reference evidence="16" key="1">
    <citation type="submission" date="2021-02" db="EMBL/GenBank/DDBJ databases">
        <authorList>
            <person name="Nowell W R."/>
        </authorList>
    </citation>
    <scope>NUCLEOTIDE SEQUENCE</scope>
</reference>
<dbReference type="Gene3D" id="2.170.270.10">
    <property type="entry name" value="SET domain"/>
    <property type="match status" value="1"/>
</dbReference>
<dbReference type="InterPro" id="IPR041355">
    <property type="entry name" value="Pre-SET_CXC"/>
</dbReference>
<dbReference type="EMBL" id="CAJOBO010001635">
    <property type="protein sequence ID" value="CAF4396971.1"/>
    <property type="molecule type" value="Genomic_DNA"/>
</dbReference>
<evidence type="ECO:0000259" key="13">
    <source>
        <dbReference type="PROSITE" id="PS50280"/>
    </source>
</evidence>
<evidence type="ECO:0000259" key="12">
    <source>
        <dbReference type="PROSITE" id="PS50262"/>
    </source>
</evidence>
<dbReference type="SUPFAM" id="SSF81321">
    <property type="entry name" value="Family A G protein-coupled receptor-like"/>
    <property type="match status" value="1"/>
</dbReference>
<proteinExistence type="predicted"/>
<evidence type="ECO:0000256" key="3">
    <source>
        <dbReference type="ARBA" id="ARBA00022603"/>
    </source>
</evidence>
<feature type="domain" description="CXC" evidence="14">
    <location>
        <begin position="619"/>
        <end position="726"/>
    </location>
</feature>
<dbReference type="PROSITE" id="PS50280">
    <property type="entry name" value="SET"/>
    <property type="match status" value="1"/>
</dbReference>
<dbReference type="Pfam" id="PF18264">
    <property type="entry name" value="preSET_CXC"/>
    <property type="match status" value="1"/>
</dbReference>
<keyword evidence="3" id="KW-0489">Methyltransferase</keyword>
<evidence type="ECO:0000313" key="16">
    <source>
        <dbReference type="EMBL" id="CAF4396971.1"/>
    </source>
</evidence>
<dbReference type="GO" id="GO:0032259">
    <property type="term" value="P:methylation"/>
    <property type="evidence" value="ECO:0007669"/>
    <property type="project" value="UniProtKB-KW"/>
</dbReference>
<evidence type="ECO:0000259" key="14">
    <source>
        <dbReference type="PROSITE" id="PS51633"/>
    </source>
</evidence>
<comment type="caution">
    <text evidence="16">The sequence shown here is derived from an EMBL/GenBank/DDBJ whole genome shotgun (WGS) entry which is preliminary data.</text>
</comment>
<evidence type="ECO:0000256" key="7">
    <source>
        <dbReference type="ARBA" id="ARBA00022989"/>
    </source>
</evidence>
<evidence type="ECO:0000256" key="10">
    <source>
        <dbReference type="ARBA" id="ARBA00023163"/>
    </source>
</evidence>
<dbReference type="PROSITE" id="PS50262">
    <property type="entry name" value="G_PROTEIN_RECEP_F1_2"/>
    <property type="match status" value="1"/>
</dbReference>
<organism evidence="16 17">
    <name type="scientific">Rotaria socialis</name>
    <dbReference type="NCBI Taxonomy" id="392032"/>
    <lineage>
        <taxon>Eukaryota</taxon>
        <taxon>Metazoa</taxon>
        <taxon>Spiralia</taxon>
        <taxon>Gnathifera</taxon>
        <taxon>Rotifera</taxon>
        <taxon>Eurotatoria</taxon>
        <taxon>Bdelloidea</taxon>
        <taxon>Philodinida</taxon>
        <taxon>Philodinidae</taxon>
        <taxon>Rotaria</taxon>
    </lineage>
</organism>
<comment type="catalytic activity">
    <reaction evidence="11">
        <text>L-lysyl(27)-[histone H3] + 3 S-adenosyl-L-methionine = N(6),N(6),N(6)-trimethyl-L-lysyl(27)-[histone H3] + 3 S-adenosyl-L-homocysteine + 3 H(+)</text>
        <dbReference type="Rhea" id="RHEA:60292"/>
        <dbReference type="Rhea" id="RHEA-COMP:15535"/>
        <dbReference type="Rhea" id="RHEA-COMP:15548"/>
        <dbReference type="ChEBI" id="CHEBI:15378"/>
        <dbReference type="ChEBI" id="CHEBI:29969"/>
        <dbReference type="ChEBI" id="CHEBI:57856"/>
        <dbReference type="ChEBI" id="CHEBI:59789"/>
        <dbReference type="ChEBI" id="CHEBI:61961"/>
        <dbReference type="EC" id="2.1.1.356"/>
    </reaction>
</comment>
<protein>
    <recommendedName>
        <fullName evidence="2">[histone H3]-lysine(27) N-trimethyltransferase</fullName>
        <ecNumber evidence="2">2.1.1.356</ecNumber>
    </recommendedName>
</protein>
<evidence type="ECO:0000256" key="5">
    <source>
        <dbReference type="ARBA" id="ARBA00022691"/>
    </source>
</evidence>
<dbReference type="SMART" id="SM00317">
    <property type="entry name" value="SET"/>
    <property type="match status" value="1"/>
</dbReference>
<keyword evidence="9" id="KW-0472">Membrane</keyword>
<dbReference type="InterPro" id="IPR017452">
    <property type="entry name" value="GPCR_Rhodpsn_7TM"/>
</dbReference>
<name>A0A820P673_9BILA</name>
<dbReference type="GO" id="GO:0140951">
    <property type="term" value="F:histone H3K27 trimethyltransferase activity"/>
    <property type="evidence" value="ECO:0007669"/>
    <property type="project" value="UniProtKB-EC"/>
</dbReference>
<keyword evidence="7" id="KW-1133">Transmembrane helix</keyword>
<evidence type="ECO:0000256" key="4">
    <source>
        <dbReference type="ARBA" id="ARBA00022679"/>
    </source>
</evidence>
<dbReference type="Proteomes" id="UP000663873">
    <property type="component" value="Unassembled WGS sequence"/>
</dbReference>
<evidence type="ECO:0000256" key="9">
    <source>
        <dbReference type="ARBA" id="ARBA00023136"/>
    </source>
</evidence>
<evidence type="ECO:0000256" key="8">
    <source>
        <dbReference type="ARBA" id="ARBA00023015"/>
    </source>
</evidence>
<keyword evidence="18" id="KW-1185">Reference proteome</keyword>
<dbReference type="GO" id="GO:0016020">
    <property type="term" value="C:membrane"/>
    <property type="evidence" value="ECO:0007669"/>
    <property type="project" value="UniProtKB-SubCell"/>
</dbReference>
<keyword evidence="10" id="KW-0804">Transcription</keyword>
<dbReference type="InterPro" id="IPR046341">
    <property type="entry name" value="SET_dom_sf"/>
</dbReference>
<evidence type="ECO:0000256" key="11">
    <source>
        <dbReference type="ARBA" id="ARBA00048568"/>
    </source>
</evidence>
<dbReference type="Pfam" id="PF00856">
    <property type="entry name" value="SET"/>
    <property type="match status" value="1"/>
</dbReference>
<accession>A0A820P673</accession>
<keyword evidence="8" id="KW-0805">Transcription regulation</keyword>
<dbReference type="CDD" id="cd10519">
    <property type="entry name" value="SET_EZH"/>
    <property type="match status" value="1"/>
</dbReference>